<dbReference type="Pfam" id="PF20431">
    <property type="entry name" value="E_motif"/>
    <property type="match status" value="1"/>
</dbReference>
<evidence type="ECO:0000313" key="5">
    <source>
        <dbReference type="Proteomes" id="UP001179952"/>
    </source>
</evidence>
<dbReference type="InterPro" id="IPR032867">
    <property type="entry name" value="DYW_dom"/>
</dbReference>
<organism evidence="4 5">
    <name type="scientific">Acorus gramineus</name>
    <name type="common">Dwarf sweet flag</name>
    <dbReference type="NCBI Taxonomy" id="55184"/>
    <lineage>
        <taxon>Eukaryota</taxon>
        <taxon>Viridiplantae</taxon>
        <taxon>Streptophyta</taxon>
        <taxon>Embryophyta</taxon>
        <taxon>Tracheophyta</taxon>
        <taxon>Spermatophyta</taxon>
        <taxon>Magnoliopsida</taxon>
        <taxon>Liliopsida</taxon>
        <taxon>Acoraceae</taxon>
        <taxon>Acorus</taxon>
    </lineage>
</organism>
<evidence type="ECO:0000256" key="1">
    <source>
        <dbReference type="ARBA" id="ARBA00022737"/>
    </source>
</evidence>
<keyword evidence="1" id="KW-0677">Repeat</keyword>
<dbReference type="PROSITE" id="PS51375">
    <property type="entry name" value="PPR"/>
    <property type="match status" value="3"/>
</dbReference>
<dbReference type="InterPro" id="IPR002885">
    <property type="entry name" value="PPR_rpt"/>
</dbReference>
<dbReference type="InterPro" id="IPR046960">
    <property type="entry name" value="PPR_At4g14850-like_plant"/>
</dbReference>
<evidence type="ECO:0000313" key="4">
    <source>
        <dbReference type="EMBL" id="KAK1270451.1"/>
    </source>
</evidence>
<dbReference type="FunFam" id="1.25.40.10:FF:001050">
    <property type="entry name" value="Pentatricopeptide repeat-containing protein At2g33760"/>
    <property type="match status" value="1"/>
</dbReference>
<reference evidence="4" key="1">
    <citation type="journal article" date="2023" name="Nat. Commun.">
        <title>Diploid and tetraploid genomes of Acorus and the evolution of monocots.</title>
        <authorList>
            <person name="Ma L."/>
            <person name="Liu K.W."/>
            <person name="Li Z."/>
            <person name="Hsiao Y.Y."/>
            <person name="Qi Y."/>
            <person name="Fu T."/>
            <person name="Tang G.D."/>
            <person name="Zhang D."/>
            <person name="Sun W.H."/>
            <person name="Liu D.K."/>
            <person name="Li Y."/>
            <person name="Chen G.Z."/>
            <person name="Liu X.D."/>
            <person name="Liao X.Y."/>
            <person name="Jiang Y.T."/>
            <person name="Yu X."/>
            <person name="Hao Y."/>
            <person name="Huang J."/>
            <person name="Zhao X.W."/>
            <person name="Ke S."/>
            <person name="Chen Y.Y."/>
            <person name="Wu W.L."/>
            <person name="Hsu J.L."/>
            <person name="Lin Y.F."/>
            <person name="Huang M.D."/>
            <person name="Li C.Y."/>
            <person name="Huang L."/>
            <person name="Wang Z.W."/>
            <person name="Zhao X."/>
            <person name="Zhong W.Y."/>
            <person name="Peng D.H."/>
            <person name="Ahmad S."/>
            <person name="Lan S."/>
            <person name="Zhang J.S."/>
            <person name="Tsai W.C."/>
            <person name="Van de Peer Y."/>
            <person name="Liu Z.J."/>
        </authorList>
    </citation>
    <scope>NUCLEOTIDE SEQUENCE</scope>
    <source>
        <strain evidence="4">SCP</strain>
    </source>
</reference>
<dbReference type="InterPro" id="IPR011990">
    <property type="entry name" value="TPR-like_helical_dom_sf"/>
</dbReference>
<proteinExistence type="predicted"/>
<dbReference type="Pfam" id="PF13041">
    <property type="entry name" value="PPR_2"/>
    <property type="match status" value="1"/>
</dbReference>
<dbReference type="Proteomes" id="UP001179952">
    <property type="component" value="Unassembled WGS sequence"/>
</dbReference>
<name>A0AAV9B1T7_ACOGR</name>
<dbReference type="Pfam" id="PF14432">
    <property type="entry name" value="DYW_deaminase"/>
    <property type="match status" value="1"/>
</dbReference>
<feature type="repeat" description="PPR" evidence="2">
    <location>
        <begin position="120"/>
        <end position="154"/>
    </location>
</feature>
<feature type="repeat" description="PPR" evidence="2">
    <location>
        <begin position="58"/>
        <end position="92"/>
    </location>
</feature>
<dbReference type="FunFam" id="1.25.40.10:FF:000231">
    <property type="entry name" value="Pentatricopeptide repeat-containing protein chloroplastic"/>
    <property type="match status" value="1"/>
</dbReference>
<gene>
    <name evidence="4" type="ORF">QJS04_geneDACA014181</name>
</gene>
<dbReference type="AlphaFoldDB" id="A0AAV9B1T7"/>
<dbReference type="Pfam" id="PF01535">
    <property type="entry name" value="PPR"/>
    <property type="match status" value="3"/>
</dbReference>
<comment type="caution">
    <text evidence="4">The sequence shown here is derived from an EMBL/GenBank/DDBJ whole genome shotgun (WGS) entry which is preliminary data.</text>
</comment>
<feature type="domain" description="DYW" evidence="3">
    <location>
        <begin position="336"/>
        <end position="428"/>
    </location>
</feature>
<evidence type="ECO:0000259" key="3">
    <source>
        <dbReference type="Pfam" id="PF14432"/>
    </source>
</evidence>
<dbReference type="GO" id="GO:0008270">
    <property type="term" value="F:zinc ion binding"/>
    <property type="evidence" value="ECO:0007669"/>
    <property type="project" value="InterPro"/>
</dbReference>
<evidence type="ECO:0000256" key="2">
    <source>
        <dbReference type="PROSITE-ProRule" id="PRU00708"/>
    </source>
</evidence>
<protein>
    <submittedName>
        <fullName evidence="4">Pentatricopeptide repeat-containing protein</fullName>
    </submittedName>
</protein>
<dbReference type="PANTHER" id="PTHR47926">
    <property type="entry name" value="PENTATRICOPEPTIDE REPEAT-CONTAINING PROTEIN"/>
    <property type="match status" value="1"/>
</dbReference>
<dbReference type="GO" id="GO:0009451">
    <property type="term" value="P:RNA modification"/>
    <property type="evidence" value="ECO:0007669"/>
    <property type="project" value="InterPro"/>
</dbReference>
<dbReference type="GO" id="GO:0003723">
    <property type="term" value="F:RNA binding"/>
    <property type="evidence" value="ECO:0007669"/>
    <property type="project" value="InterPro"/>
</dbReference>
<sequence>MRLLASYANCAALFDARRVFDGLPDRDPVASTIMVSCYASHGLVEDALEVFDCVINKDTVCWTAMIDGLVKNGRMNEALEVFRRMLGEGAFVGPALIDMYSKCGSVEEAETVFDTMPHKDIASWNSMINGYAMHGMCERALEVFSRMVEEGVRPNSITFACVLNACSHAGKVDAGFEIFNSMEEEHGIEPRIEHHGCIVDLLGRMGRLEEAYNFMRRMRVEPDHVMWGALLSACKSHGNLELGREVAGMLVESGKADSGTYILLSSIYASSGEWEAAARARADMKGNQIVKEPGCSSIEIDGEIHEFMMGDIRHPRREEVYKKLEELNEVLKAEEGYVAKVELVAQDIEEGAKERALGMHSERLAICLGLVSTAAGTTIRVVKNLRVCGDCHSMIKLVSKVTGRRIVVRDRKRFHCFEGGLCSCGDFW</sequence>
<dbReference type="PANTHER" id="PTHR47926:SF456">
    <property type="entry name" value="PENTATRICOPEPTIDE REPEAT-CONTAINING PROTEIN ELI1, CHLOROPLASTIC"/>
    <property type="match status" value="1"/>
</dbReference>
<dbReference type="Gene3D" id="1.25.40.10">
    <property type="entry name" value="Tetratricopeptide repeat domain"/>
    <property type="match status" value="2"/>
</dbReference>
<dbReference type="NCBIfam" id="TIGR00756">
    <property type="entry name" value="PPR"/>
    <property type="match status" value="4"/>
</dbReference>
<dbReference type="InterPro" id="IPR046848">
    <property type="entry name" value="E_motif"/>
</dbReference>
<reference evidence="4" key="2">
    <citation type="submission" date="2023-06" db="EMBL/GenBank/DDBJ databases">
        <authorList>
            <person name="Ma L."/>
            <person name="Liu K.-W."/>
            <person name="Li Z."/>
            <person name="Hsiao Y.-Y."/>
            <person name="Qi Y."/>
            <person name="Fu T."/>
            <person name="Tang G."/>
            <person name="Zhang D."/>
            <person name="Sun W.-H."/>
            <person name="Liu D.-K."/>
            <person name="Li Y."/>
            <person name="Chen G.-Z."/>
            <person name="Liu X.-D."/>
            <person name="Liao X.-Y."/>
            <person name="Jiang Y.-T."/>
            <person name="Yu X."/>
            <person name="Hao Y."/>
            <person name="Huang J."/>
            <person name="Zhao X.-W."/>
            <person name="Ke S."/>
            <person name="Chen Y.-Y."/>
            <person name="Wu W.-L."/>
            <person name="Hsu J.-L."/>
            <person name="Lin Y.-F."/>
            <person name="Huang M.-D."/>
            <person name="Li C.-Y."/>
            <person name="Huang L."/>
            <person name="Wang Z.-W."/>
            <person name="Zhao X."/>
            <person name="Zhong W.-Y."/>
            <person name="Peng D.-H."/>
            <person name="Ahmad S."/>
            <person name="Lan S."/>
            <person name="Zhang J.-S."/>
            <person name="Tsai W.-C."/>
            <person name="Van De Peer Y."/>
            <person name="Liu Z.-J."/>
        </authorList>
    </citation>
    <scope>NUCLEOTIDE SEQUENCE</scope>
    <source>
        <strain evidence="4">SCP</strain>
        <tissue evidence="4">Leaves</tissue>
    </source>
</reference>
<feature type="repeat" description="PPR" evidence="2">
    <location>
        <begin position="155"/>
        <end position="190"/>
    </location>
</feature>
<dbReference type="EMBL" id="JAUJYN010000005">
    <property type="protein sequence ID" value="KAK1270451.1"/>
    <property type="molecule type" value="Genomic_DNA"/>
</dbReference>
<dbReference type="GO" id="GO:0031425">
    <property type="term" value="P:chloroplast RNA processing"/>
    <property type="evidence" value="ECO:0007669"/>
    <property type="project" value="UniProtKB-ARBA"/>
</dbReference>
<keyword evidence="5" id="KW-1185">Reference proteome</keyword>
<accession>A0AAV9B1T7</accession>